<dbReference type="AlphaFoldDB" id="A0A7D8YN14"/>
<keyword evidence="3" id="KW-0687">Ribonucleoprotein</keyword>
<dbReference type="GO" id="GO:0003735">
    <property type="term" value="F:structural constituent of ribosome"/>
    <property type="evidence" value="ECO:0007669"/>
    <property type="project" value="InterPro"/>
</dbReference>
<keyword evidence="2 4" id="KW-0689">Ribosomal protein</keyword>
<dbReference type="InterPro" id="IPR035987">
    <property type="entry name" value="Ribosomal_uS8_sf"/>
</dbReference>
<protein>
    <submittedName>
        <fullName evidence="4">37S ribosomal protein S8, mitochondrial</fullName>
    </submittedName>
</protein>
<dbReference type="InterPro" id="IPR000630">
    <property type="entry name" value="Ribosomal_uS8"/>
</dbReference>
<dbReference type="GO" id="GO:0006412">
    <property type="term" value="P:translation"/>
    <property type="evidence" value="ECO:0007669"/>
    <property type="project" value="InterPro"/>
</dbReference>
<gene>
    <name evidence="4" type="primary">MRPS8</name>
    <name evidence="4" type="ORF">LCER1_G009031</name>
</gene>
<evidence type="ECO:0000313" key="5">
    <source>
        <dbReference type="Proteomes" id="UP000481288"/>
    </source>
</evidence>
<name>A0A7D8YN14_9HELO</name>
<evidence type="ECO:0000256" key="1">
    <source>
        <dbReference type="ARBA" id="ARBA00006471"/>
    </source>
</evidence>
<evidence type="ECO:0000256" key="3">
    <source>
        <dbReference type="ARBA" id="ARBA00023274"/>
    </source>
</evidence>
<dbReference type="GO" id="GO:1990904">
    <property type="term" value="C:ribonucleoprotein complex"/>
    <property type="evidence" value="ECO:0007669"/>
    <property type="project" value="UniProtKB-KW"/>
</dbReference>
<reference evidence="4 5" key="1">
    <citation type="submission" date="2018-05" db="EMBL/GenBank/DDBJ databases">
        <title>Whole genome sequencing for identification of molecular markers to develop diagnostic detection tools for the regulated plant pathogen Lachnellula willkommii.</title>
        <authorList>
            <person name="Giroux E."/>
            <person name="Bilodeau G."/>
        </authorList>
    </citation>
    <scope>NUCLEOTIDE SEQUENCE [LARGE SCALE GENOMIC DNA]</scope>
    <source>
        <strain evidence="4 5">CBS 625.97</strain>
    </source>
</reference>
<dbReference type="OrthoDB" id="409928at2759"/>
<dbReference type="Pfam" id="PF00410">
    <property type="entry name" value="Ribosomal_S8"/>
    <property type="match status" value="1"/>
</dbReference>
<sequence>MSLVHLANVCSHLQNASKARLGLTSIPSTNQLLTLSLALQSSGFLSSVTRAGLTPPPLNSNTTYEPEPVTQENVSSRRLWLGLKYWDNRPVLSEMSMVSKPTKRVWMDVESLGRIVRGREAGFVRGLTRPGE</sequence>
<keyword evidence="5" id="KW-1185">Reference proteome</keyword>
<dbReference type="Gene3D" id="3.30.1370.30">
    <property type="match status" value="1"/>
</dbReference>
<accession>A0A7D8YN14</accession>
<evidence type="ECO:0000313" key="4">
    <source>
        <dbReference type="EMBL" id="TVY41515.1"/>
    </source>
</evidence>
<dbReference type="EMBL" id="QGMG01001972">
    <property type="protein sequence ID" value="TVY41515.1"/>
    <property type="molecule type" value="Genomic_DNA"/>
</dbReference>
<organism evidence="4 5">
    <name type="scientific">Lachnellula cervina</name>
    <dbReference type="NCBI Taxonomy" id="1316786"/>
    <lineage>
        <taxon>Eukaryota</taxon>
        <taxon>Fungi</taxon>
        <taxon>Dikarya</taxon>
        <taxon>Ascomycota</taxon>
        <taxon>Pezizomycotina</taxon>
        <taxon>Leotiomycetes</taxon>
        <taxon>Helotiales</taxon>
        <taxon>Lachnaceae</taxon>
        <taxon>Lachnellula</taxon>
    </lineage>
</organism>
<evidence type="ECO:0000256" key="2">
    <source>
        <dbReference type="ARBA" id="ARBA00022980"/>
    </source>
</evidence>
<feature type="non-terminal residue" evidence="4">
    <location>
        <position position="132"/>
    </location>
</feature>
<comment type="similarity">
    <text evidence="1">Belongs to the universal ribosomal protein uS8 family.</text>
</comment>
<dbReference type="GO" id="GO:0005840">
    <property type="term" value="C:ribosome"/>
    <property type="evidence" value="ECO:0007669"/>
    <property type="project" value="UniProtKB-KW"/>
</dbReference>
<dbReference type="SUPFAM" id="SSF56047">
    <property type="entry name" value="Ribosomal protein S8"/>
    <property type="match status" value="1"/>
</dbReference>
<dbReference type="FunFam" id="3.30.1370.30:FF:000006">
    <property type="entry name" value="40S ribosomal protein S8"/>
    <property type="match status" value="1"/>
</dbReference>
<proteinExistence type="inferred from homology"/>
<comment type="caution">
    <text evidence="4">The sequence shown here is derived from an EMBL/GenBank/DDBJ whole genome shotgun (WGS) entry which is preliminary data.</text>
</comment>
<dbReference type="Proteomes" id="UP000481288">
    <property type="component" value="Unassembled WGS sequence"/>
</dbReference>